<feature type="region of interest" description="Disordered" evidence="1">
    <location>
        <begin position="36"/>
        <end position="64"/>
    </location>
</feature>
<comment type="caution">
    <text evidence="2">The sequence shown here is derived from an EMBL/GenBank/DDBJ whole genome shotgun (WGS) entry which is preliminary data.</text>
</comment>
<feature type="compositionally biased region" description="Polar residues" evidence="1">
    <location>
        <begin position="446"/>
        <end position="458"/>
    </location>
</feature>
<feature type="compositionally biased region" description="Low complexity" evidence="1">
    <location>
        <begin position="36"/>
        <end position="53"/>
    </location>
</feature>
<keyword evidence="3" id="KW-1185">Reference proteome</keyword>
<accession>A0ABQ5RVY4</accession>
<feature type="region of interest" description="Disordered" evidence="1">
    <location>
        <begin position="445"/>
        <end position="470"/>
    </location>
</feature>
<dbReference type="EMBL" id="BSDZ01000011">
    <property type="protein sequence ID" value="GLI61787.1"/>
    <property type="molecule type" value="Genomic_DNA"/>
</dbReference>
<organism evidence="2 3">
    <name type="scientific">Volvox africanus</name>
    <dbReference type="NCBI Taxonomy" id="51714"/>
    <lineage>
        <taxon>Eukaryota</taxon>
        <taxon>Viridiplantae</taxon>
        <taxon>Chlorophyta</taxon>
        <taxon>core chlorophytes</taxon>
        <taxon>Chlorophyceae</taxon>
        <taxon>CS clade</taxon>
        <taxon>Chlamydomonadales</taxon>
        <taxon>Volvocaceae</taxon>
        <taxon>Volvox</taxon>
    </lineage>
</organism>
<sequence length="534" mass="58121">MSKGALTNKANFLRIRQGIISDGYWPVQRSSVVQSRRAPLAPPAASGSSPAAATTHSISPSIPRIPDKVQKTLNAAHSSWFDRCLNAPLVDPATNSRVHVYGTVHFAPFGGSDGILNLQELLDRIQPTVLAIEQPYDLGAQAGLPYPEVLHQLAGLFPNDVPLFAGPRINSSEEDLQSGVQQQQQYGLAADVAATAAARMAEREAQLRALLPGLAQPAQIGRDLLDPFEVLGMYGGCDYVTFPAQSLKALTLFGHLPGLEYAALVVAAQQRGVQVRSQNKAICSVDAPLRLQEKWVRQLVADFTLSESDLTRRLQQDLDRLMALLPAEYLAWDMTLADAVRQVERQRAQIRDAGTGGGGARVDDRDAAEEPALGTVTAFKVSKAVAAATVSYEASREAFAMQAALQPLKFALFARRAKHLVLQVRDLCQRMSMRQVRVDADKFKSTVPSTGHANQTSGVRGGMFGARQRKGQDEAAAGEDVALVDVSEQPVKVVLAVVGRQYIPYIEELWANERSFLWHGDVRRTFARSMLERG</sequence>
<evidence type="ECO:0000313" key="2">
    <source>
        <dbReference type="EMBL" id="GLI61787.1"/>
    </source>
</evidence>
<evidence type="ECO:0000256" key="1">
    <source>
        <dbReference type="SAM" id="MobiDB-lite"/>
    </source>
</evidence>
<name>A0ABQ5RVY4_9CHLO</name>
<dbReference type="Proteomes" id="UP001165090">
    <property type="component" value="Unassembled WGS sequence"/>
</dbReference>
<evidence type="ECO:0000313" key="3">
    <source>
        <dbReference type="Proteomes" id="UP001165090"/>
    </source>
</evidence>
<gene>
    <name evidence="2" type="ORF">VaNZ11_004287</name>
</gene>
<protein>
    <submittedName>
        <fullName evidence="2">Uncharacterized protein</fullName>
    </submittedName>
</protein>
<proteinExistence type="predicted"/>
<reference evidence="2 3" key="1">
    <citation type="journal article" date="2023" name="IScience">
        <title>Expanded male sex-determining region conserved during the evolution of homothallism in the green alga Volvox.</title>
        <authorList>
            <person name="Yamamoto K."/>
            <person name="Matsuzaki R."/>
            <person name="Mahakham W."/>
            <person name="Heman W."/>
            <person name="Sekimoto H."/>
            <person name="Kawachi M."/>
            <person name="Minakuchi Y."/>
            <person name="Toyoda A."/>
            <person name="Nozaki H."/>
        </authorList>
    </citation>
    <scope>NUCLEOTIDE SEQUENCE [LARGE SCALE GENOMIC DNA]</scope>
    <source>
        <strain evidence="2 3">NIES-4468</strain>
    </source>
</reference>